<accession>A0ABS5KH08</accession>
<reference evidence="3 4" key="1">
    <citation type="submission" date="2020-02" db="EMBL/GenBank/DDBJ databases">
        <title>Acidophilic actinobacteria isolated from forest soil.</title>
        <authorList>
            <person name="Golinska P."/>
        </authorList>
    </citation>
    <scope>NUCLEOTIDE SEQUENCE [LARGE SCALE GENOMIC DNA]</scope>
    <source>
        <strain evidence="3 4">NL8</strain>
    </source>
</reference>
<feature type="compositionally biased region" description="Gly residues" evidence="1">
    <location>
        <begin position="170"/>
        <end position="179"/>
    </location>
</feature>
<dbReference type="Proteomes" id="UP000730482">
    <property type="component" value="Unassembled WGS sequence"/>
</dbReference>
<dbReference type="RefSeq" id="WP_212007264.1">
    <property type="nucleotide sequence ID" value="NZ_JAAFYZ010000004.1"/>
</dbReference>
<keyword evidence="4" id="KW-1185">Reference proteome</keyword>
<feature type="compositionally biased region" description="Polar residues" evidence="1">
    <location>
        <begin position="183"/>
        <end position="196"/>
    </location>
</feature>
<protein>
    <submittedName>
        <fullName evidence="3">Uncharacterized protein</fullName>
    </submittedName>
</protein>
<feature type="compositionally biased region" description="Low complexity" evidence="1">
    <location>
        <begin position="117"/>
        <end position="126"/>
    </location>
</feature>
<feature type="compositionally biased region" description="Low complexity" evidence="1">
    <location>
        <begin position="89"/>
        <end position="110"/>
    </location>
</feature>
<gene>
    <name evidence="3" type="ORF">KGQ19_01815</name>
</gene>
<organism evidence="3 4">
    <name type="scientific">Catenulispora pinistramenti</name>
    <dbReference type="NCBI Taxonomy" id="2705254"/>
    <lineage>
        <taxon>Bacteria</taxon>
        <taxon>Bacillati</taxon>
        <taxon>Actinomycetota</taxon>
        <taxon>Actinomycetes</taxon>
        <taxon>Catenulisporales</taxon>
        <taxon>Catenulisporaceae</taxon>
        <taxon>Catenulispora</taxon>
    </lineage>
</organism>
<evidence type="ECO:0000256" key="1">
    <source>
        <dbReference type="SAM" id="MobiDB-lite"/>
    </source>
</evidence>
<keyword evidence="2" id="KW-0812">Transmembrane</keyword>
<evidence type="ECO:0000256" key="2">
    <source>
        <dbReference type="SAM" id="Phobius"/>
    </source>
</evidence>
<evidence type="ECO:0000313" key="4">
    <source>
        <dbReference type="Proteomes" id="UP000730482"/>
    </source>
</evidence>
<sequence length="313" mass="31941">MTSEDNIRDRIEDELAGLRPPPLGGLAGEALTHGRRIRRRERLFGMVGGAAAVAGVAAGAVALGGGFASGGSHSVNAGGPSGTPAAQSAPVTTAAGPTPAGATPPARTPQSQPPTNPGSSTSGPNTVIGSIPASWKPPTATGTPTDPATADGQAVAWILRDDLRKTGPGSASGFGGGAEPPGTNANTTLSWSTPRGTTRFSVSVNKSELDGHHLQSTCNPMYETDYCAAGTLSDGTIVYVVHGTGEPANGPKTHNNSITIERPDHLQINVVEWSNGPLTDDQLYAIVADPRWALTMDQSFIAQADQQIQPFGN</sequence>
<keyword evidence="2" id="KW-1133">Transmembrane helix</keyword>
<dbReference type="EMBL" id="JAAFYZ010000004">
    <property type="protein sequence ID" value="MBS2545598.1"/>
    <property type="molecule type" value="Genomic_DNA"/>
</dbReference>
<feature type="region of interest" description="Disordered" evidence="1">
    <location>
        <begin position="1"/>
        <end position="31"/>
    </location>
</feature>
<feature type="region of interest" description="Disordered" evidence="1">
    <location>
        <begin position="78"/>
        <end position="149"/>
    </location>
</feature>
<feature type="transmembrane region" description="Helical" evidence="2">
    <location>
        <begin position="43"/>
        <end position="67"/>
    </location>
</feature>
<comment type="caution">
    <text evidence="3">The sequence shown here is derived from an EMBL/GenBank/DDBJ whole genome shotgun (WGS) entry which is preliminary data.</text>
</comment>
<feature type="compositionally biased region" description="Basic and acidic residues" evidence="1">
    <location>
        <begin position="1"/>
        <end position="13"/>
    </location>
</feature>
<feature type="compositionally biased region" description="Low complexity" evidence="1">
    <location>
        <begin position="137"/>
        <end position="149"/>
    </location>
</feature>
<evidence type="ECO:0000313" key="3">
    <source>
        <dbReference type="EMBL" id="MBS2545598.1"/>
    </source>
</evidence>
<name>A0ABS5KH08_9ACTN</name>
<keyword evidence="2" id="KW-0472">Membrane</keyword>
<feature type="region of interest" description="Disordered" evidence="1">
    <location>
        <begin position="164"/>
        <end position="196"/>
    </location>
</feature>
<proteinExistence type="predicted"/>